<keyword evidence="1" id="KW-0812">Transmembrane</keyword>
<keyword evidence="3" id="KW-1185">Reference proteome</keyword>
<dbReference type="PROSITE" id="PS51257">
    <property type="entry name" value="PROKAR_LIPOPROTEIN"/>
    <property type="match status" value="1"/>
</dbReference>
<keyword evidence="1" id="KW-0472">Membrane</keyword>
<accession>A0A146GCX7</accession>
<keyword evidence="1" id="KW-1133">Transmembrane helix</keyword>
<feature type="transmembrane region" description="Helical" evidence="1">
    <location>
        <begin position="57"/>
        <end position="78"/>
    </location>
</feature>
<evidence type="ECO:0000313" key="2">
    <source>
        <dbReference type="EMBL" id="GAT34366.1"/>
    </source>
</evidence>
<dbReference type="InParanoid" id="A0A146GCX7"/>
<dbReference type="AlphaFoldDB" id="A0A146GCX7"/>
<dbReference type="STRING" id="690879.TSACC_22791"/>
<gene>
    <name evidence="2" type="ORF">TSACC_22791</name>
</gene>
<dbReference type="RefSeq" id="WP_153811450.1">
    <property type="nucleotide sequence ID" value="NZ_BDCO01000002.1"/>
</dbReference>
<name>A0A146GCX7_TERSA</name>
<reference evidence="3" key="1">
    <citation type="journal article" date="2017" name="Genome Announc.">
        <title>Draft Genome Sequence of Terrimicrobium sacchariphilum NM-5T, a Facultative Anaerobic Soil Bacterium of the Class Spartobacteria.</title>
        <authorList>
            <person name="Qiu Y.L."/>
            <person name="Tourlousse D.M."/>
            <person name="Matsuura N."/>
            <person name="Ohashi A."/>
            <person name="Sekiguchi Y."/>
        </authorList>
    </citation>
    <scope>NUCLEOTIDE SEQUENCE [LARGE SCALE GENOMIC DNA]</scope>
    <source>
        <strain evidence="3">NM-5</strain>
    </source>
</reference>
<protein>
    <submittedName>
        <fullName evidence="2">Uncharacterized protein</fullName>
    </submittedName>
</protein>
<proteinExistence type="predicted"/>
<organism evidence="2 3">
    <name type="scientific">Terrimicrobium sacchariphilum</name>
    <dbReference type="NCBI Taxonomy" id="690879"/>
    <lineage>
        <taxon>Bacteria</taxon>
        <taxon>Pseudomonadati</taxon>
        <taxon>Verrucomicrobiota</taxon>
        <taxon>Terrimicrobiia</taxon>
        <taxon>Terrimicrobiales</taxon>
        <taxon>Terrimicrobiaceae</taxon>
        <taxon>Terrimicrobium</taxon>
    </lineage>
</organism>
<evidence type="ECO:0000313" key="3">
    <source>
        <dbReference type="Proteomes" id="UP000076023"/>
    </source>
</evidence>
<comment type="caution">
    <text evidence="2">The sequence shown here is derived from an EMBL/GenBank/DDBJ whole genome shotgun (WGS) entry which is preliminary data.</text>
</comment>
<evidence type="ECO:0000256" key="1">
    <source>
        <dbReference type="SAM" id="Phobius"/>
    </source>
</evidence>
<dbReference type="Proteomes" id="UP000076023">
    <property type="component" value="Unassembled WGS sequence"/>
</dbReference>
<feature type="transmembrane region" description="Helical" evidence="1">
    <location>
        <begin position="23"/>
        <end position="45"/>
    </location>
</feature>
<sequence>MRRGNLVFAQMSPLNFRLMIRRAVYLVMGATSCLIGAAIILWVLYNHLIHRLPEFRPAPLIGAFGIGPVLCIVGVQWIRKALT</sequence>
<dbReference type="EMBL" id="BDCO01000002">
    <property type="protein sequence ID" value="GAT34366.1"/>
    <property type="molecule type" value="Genomic_DNA"/>
</dbReference>